<dbReference type="Pfam" id="PF00501">
    <property type="entry name" value="AMP-binding"/>
    <property type="match status" value="1"/>
</dbReference>
<dbReference type="InterPro" id="IPR020845">
    <property type="entry name" value="AMP-binding_CS"/>
</dbReference>
<dbReference type="Pfam" id="PF13193">
    <property type="entry name" value="AMP-binding_C"/>
    <property type="match status" value="1"/>
</dbReference>
<dbReference type="CDD" id="cd12119">
    <property type="entry name" value="ttLC_FACS_AlkK_like"/>
    <property type="match status" value="1"/>
</dbReference>
<feature type="domain" description="AMP-dependent synthetase/ligase" evidence="1">
    <location>
        <begin position="27"/>
        <end position="400"/>
    </location>
</feature>
<organism evidence="3 4">
    <name type="scientific">Plantactinospora endophytica</name>
    <dbReference type="NCBI Taxonomy" id="673535"/>
    <lineage>
        <taxon>Bacteria</taxon>
        <taxon>Bacillati</taxon>
        <taxon>Actinomycetota</taxon>
        <taxon>Actinomycetes</taxon>
        <taxon>Micromonosporales</taxon>
        <taxon>Micromonosporaceae</taxon>
        <taxon>Plantactinospora</taxon>
    </lineage>
</organism>
<sequence>MRSTMMDAPLLVSRILEHGSTVHGTAEVATWRGDGASRMTYAEVGATAARLAHALRDDLGVTGDQRVATFMWNNAEHLVAYFAVPSMGAVLHTLNIRLFPDQVAYIATHAEDRVVLVDSTLIPLLAKALPEMSTVEHVVVVGGADPAPLLAAGDGRIAVHRWDDLLRDKPDRYDWPELDERDAAALCYTSGTTGNPKGVAYSHRSIWLHSVQICLPESFGLGPTTRELAIVPMFHAMSWGIPYAAFLTGASLVMPDRFLQGAPIAAMIAAERPTLAGAVPTIWTDLLNYLDNNEVDTSSLTEVIVGGSACPPALMHAFAERHQIDVIHAWGMTEMSPLGSVARVPAGATGDAAWRYRYTQGRVPAGVAARIVGPDGKPLPADGTTVGELEVRGPWVTGRYVGDDEPDPEKFRNGWLRTGDVGTLSADGFITLTDRAKDVIKSGGEWISSVELENALMAHPAVLEACVVGVPDPRWDERPLATVVRREGADASAEELRDFLAGQLARWQLPERWAFVDAVPKTSVGKFDKKRVRADYAAGILAVTELPG</sequence>
<comment type="caution">
    <text evidence="3">The sequence shown here is derived from an EMBL/GenBank/DDBJ whole genome shotgun (WGS) entry which is preliminary data.</text>
</comment>
<dbReference type="RefSeq" id="WP_239141437.1">
    <property type="nucleotide sequence ID" value="NZ_BONW01000030.1"/>
</dbReference>
<evidence type="ECO:0000259" key="2">
    <source>
        <dbReference type="Pfam" id="PF13193"/>
    </source>
</evidence>
<reference evidence="3 4" key="1">
    <citation type="submission" date="2021-01" db="EMBL/GenBank/DDBJ databases">
        <title>Whole genome shotgun sequence of Plantactinospora endophytica NBRC 110450.</title>
        <authorList>
            <person name="Komaki H."/>
            <person name="Tamura T."/>
        </authorList>
    </citation>
    <scope>NUCLEOTIDE SEQUENCE [LARGE SCALE GENOMIC DNA]</scope>
    <source>
        <strain evidence="3 4">NBRC 110450</strain>
    </source>
</reference>
<dbReference type="InterPro" id="IPR050237">
    <property type="entry name" value="ATP-dep_AMP-bd_enzyme"/>
</dbReference>
<dbReference type="InterPro" id="IPR000873">
    <property type="entry name" value="AMP-dep_synth/lig_dom"/>
</dbReference>
<evidence type="ECO:0000313" key="4">
    <source>
        <dbReference type="Proteomes" id="UP000646749"/>
    </source>
</evidence>
<keyword evidence="4" id="KW-1185">Reference proteome</keyword>
<dbReference type="PANTHER" id="PTHR43767:SF11">
    <property type="entry name" value="MEDIUM-CHAIN-FATTY-ACID--COA LIGASE"/>
    <property type="match status" value="1"/>
</dbReference>
<dbReference type="PROSITE" id="PS00455">
    <property type="entry name" value="AMP_BINDING"/>
    <property type="match status" value="1"/>
</dbReference>
<dbReference type="EMBL" id="BONW01000030">
    <property type="protein sequence ID" value="GIG90865.1"/>
    <property type="molecule type" value="Genomic_DNA"/>
</dbReference>
<dbReference type="SUPFAM" id="SSF56801">
    <property type="entry name" value="Acetyl-CoA synthetase-like"/>
    <property type="match status" value="1"/>
</dbReference>
<accession>A0ABQ4E817</accession>
<dbReference type="Gene3D" id="3.30.300.30">
    <property type="match status" value="1"/>
</dbReference>
<feature type="domain" description="AMP-binding enzyme C-terminal" evidence="2">
    <location>
        <begin position="451"/>
        <end position="526"/>
    </location>
</feature>
<dbReference type="NCBIfam" id="NF004837">
    <property type="entry name" value="PRK06187.1"/>
    <property type="match status" value="1"/>
</dbReference>
<gene>
    <name evidence="3" type="ORF">Pen02_58010</name>
</gene>
<evidence type="ECO:0000259" key="1">
    <source>
        <dbReference type="Pfam" id="PF00501"/>
    </source>
</evidence>
<name>A0ABQ4E817_9ACTN</name>
<dbReference type="InterPro" id="IPR045851">
    <property type="entry name" value="AMP-bd_C_sf"/>
</dbReference>
<dbReference type="InterPro" id="IPR042099">
    <property type="entry name" value="ANL_N_sf"/>
</dbReference>
<dbReference type="PANTHER" id="PTHR43767">
    <property type="entry name" value="LONG-CHAIN-FATTY-ACID--COA LIGASE"/>
    <property type="match status" value="1"/>
</dbReference>
<evidence type="ECO:0000313" key="3">
    <source>
        <dbReference type="EMBL" id="GIG90865.1"/>
    </source>
</evidence>
<proteinExistence type="predicted"/>
<dbReference type="Proteomes" id="UP000646749">
    <property type="component" value="Unassembled WGS sequence"/>
</dbReference>
<dbReference type="Gene3D" id="3.40.50.12780">
    <property type="entry name" value="N-terminal domain of ligase-like"/>
    <property type="match status" value="1"/>
</dbReference>
<protein>
    <submittedName>
        <fullName evidence="3">Fatty-acyl-CoA synthase</fullName>
    </submittedName>
</protein>
<dbReference type="InterPro" id="IPR025110">
    <property type="entry name" value="AMP-bd_C"/>
</dbReference>